<organism evidence="1 2">
    <name type="scientific">Megaselia scalaris</name>
    <name type="common">Humpbacked fly</name>
    <name type="synonym">Phora scalaris</name>
    <dbReference type="NCBI Taxonomy" id="36166"/>
    <lineage>
        <taxon>Eukaryota</taxon>
        <taxon>Metazoa</taxon>
        <taxon>Ecdysozoa</taxon>
        <taxon>Arthropoda</taxon>
        <taxon>Hexapoda</taxon>
        <taxon>Insecta</taxon>
        <taxon>Pterygota</taxon>
        <taxon>Neoptera</taxon>
        <taxon>Endopterygota</taxon>
        <taxon>Diptera</taxon>
        <taxon>Brachycera</taxon>
        <taxon>Muscomorpha</taxon>
        <taxon>Platypezoidea</taxon>
        <taxon>Phoridae</taxon>
        <taxon>Megaseliini</taxon>
        <taxon>Megaselia</taxon>
    </lineage>
</organism>
<dbReference type="Proteomes" id="UP000015102">
    <property type="component" value="Unassembled WGS sequence"/>
</dbReference>
<proteinExistence type="predicted"/>
<dbReference type="EnsemblMetazoa" id="MESCA007441-RA">
    <property type="protein sequence ID" value="MESCA007441-PA"/>
    <property type="gene ID" value="MESCA007441"/>
</dbReference>
<dbReference type="AlphaFoldDB" id="T1GUM4"/>
<reference evidence="2" key="1">
    <citation type="submission" date="2013-02" db="EMBL/GenBank/DDBJ databases">
        <authorList>
            <person name="Hughes D."/>
        </authorList>
    </citation>
    <scope>NUCLEOTIDE SEQUENCE</scope>
    <source>
        <strain>Durham</strain>
        <strain evidence="2">NC isolate 2 -- Noor lab</strain>
    </source>
</reference>
<evidence type="ECO:0000313" key="2">
    <source>
        <dbReference type="Proteomes" id="UP000015102"/>
    </source>
</evidence>
<dbReference type="HOGENOM" id="CLU_1671322_0_0_1"/>
<protein>
    <submittedName>
        <fullName evidence="1">Uncharacterized protein</fullName>
    </submittedName>
</protein>
<reference evidence="1" key="2">
    <citation type="submission" date="2015-06" db="UniProtKB">
        <authorList>
            <consortium name="EnsemblMetazoa"/>
        </authorList>
    </citation>
    <scope>IDENTIFICATION</scope>
</reference>
<evidence type="ECO:0000313" key="1">
    <source>
        <dbReference type="EnsemblMetazoa" id="MESCA007441-PA"/>
    </source>
</evidence>
<accession>T1GUM4</accession>
<keyword evidence="2" id="KW-1185">Reference proteome</keyword>
<sequence>MSNKLNPDVWKQFDKGGKSEFVKFIKLSSKDSDHFLLNKNGGFNSVQIKAIHELIWQFLNKNVRKETILQVFSEIATTTSDASSAILDVLNNVDCETSVNTDAMQDERLLFLQLLKDLSKVIPENLIKERLEIDTLQDAGIVKNRLFYSKFIKIKTKL</sequence>
<name>T1GUM4_MEGSC</name>
<dbReference type="EMBL" id="CAQQ02394034">
    <property type="status" value="NOT_ANNOTATED_CDS"/>
    <property type="molecule type" value="Genomic_DNA"/>
</dbReference>
<dbReference type="OMA" id="VWNTEIW"/>
<dbReference type="STRING" id="36166.T1GUM4"/>